<organism evidence="4 5">
    <name type="scientific">Marinirhabdus gelatinilytica</name>
    <dbReference type="NCBI Taxonomy" id="1703343"/>
    <lineage>
        <taxon>Bacteria</taxon>
        <taxon>Pseudomonadati</taxon>
        <taxon>Bacteroidota</taxon>
        <taxon>Flavobacteriia</taxon>
        <taxon>Flavobacteriales</taxon>
        <taxon>Flavobacteriaceae</taxon>
    </lineage>
</organism>
<name>A0A370Q8U4_9FLAO</name>
<keyword evidence="2" id="KW-0812">Transmembrane</keyword>
<dbReference type="AlphaFoldDB" id="A0A370Q8U4"/>
<feature type="domain" description="NAD-dependent epimerase/dehydratase" evidence="3">
    <location>
        <begin position="38"/>
        <end position="278"/>
    </location>
</feature>
<keyword evidence="2" id="KW-0472">Membrane</keyword>
<evidence type="ECO:0000259" key="3">
    <source>
        <dbReference type="Pfam" id="PF01370"/>
    </source>
</evidence>
<dbReference type="Pfam" id="PF01370">
    <property type="entry name" value="Epimerase"/>
    <property type="match status" value="1"/>
</dbReference>
<accession>A0A370Q8U4</accession>
<evidence type="ECO:0000256" key="1">
    <source>
        <dbReference type="ARBA" id="ARBA00007637"/>
    </source>
</evidence>
<proteinExistence type="inferred from homology"/>
<evidence type="ECO:0000313" key="5">
    <source>
        <dbReference type="Proteomes" id="UP000255317"/>
    </source>
</evidence>
<dbReference type="CDD" id="cd05256">
    <property type="entry name" value="UDP_AE_SDR_e"/>
    <property type="match status" value="1"/>
</dbReference>
<dbReference type="Proteomes" id="UP000255317">
    <property type="component" value="Unassembled WGS sequence"/>
</dbReference>
<protein>
    <submittedName>
        <fullName evidence="4">UDP-N-acetylglucosamine 4-epimerase</fullName>
    </submittedName>
</protein>
<keyword evidence="2" id="KW-1133">Transmembrane helix</keyword>
<dbReference type="EMBL" id="QRAO01000004">
    <property type="protein sequence ID" value="RDK84801.1"/>
    <property type="molecule type" value="Genomic_DNA"/>
</dbReference>
<dbReference type="PRINTS" id="PR01713">
    <property type="entry name" value="NUCEPIMERASE"/>
</dbReference>
<dbReference type="OrthoDB" id="9801785at2"/>
<reference evidence="4 5" key="1">
    <citation type="submission" date="2018-07" db="EMBL/GenBank/DDBJ databases">
        <title>Genomic Encyclopedia of Type Strains, Phase IV (KMG-IV): sequencing the most valuable type-strain genomes for metagenomic binning, comparative biology and taxonomic classification.</title>
        <authorList>
            <person name="Goeker M."/>
        </authorList>
    </citation>
    <scope>NUCLEOTIDE SEQUENCE [LARGE SCALE GENOMIC DNA]</scope>
    <source>
        <strain evidence="4 5">DSM 101478</strain>
    </source>
</reference>
<comment type="caution">
    <text evidence="4">The sequence shown here is derived from an EMBL/GenBank/DDBJ whole genome shotgun (WGS) entry which is preliminary data.</text>
</comment>
<dbReference type="InterPro" id="IPR001509">
    <property type="entry name" value="Epimerase_deHydtase"/>
</dbReference>
<dbReference type="InterPro" id="IPR036291">
    <property type="entry name" value="NAD(P)-bd_dom_sf"/>
</dbReference>
<dbReference type="Gene3D" id="3.40.50.720">
    <property type="entry name" value="NAD(P)-binding Rossmann-like Domain"/>
    <property type="match status" value="1"/>
</dbReference>
<feature type="transmembrane region" description="Helical" evidence="2">
    <location>
        <begin position="35"/>
        <end position="55"/>
    </location>
</feature>
<evidence type="ECO:0000256" key="2">
    <source>
        <dbReference type="SAM" id="Phobius"/>
    </source>
</evidence>
<gene>
    <name evidence="4" type="ORF">C8D94_104174</name>
</gene>
<dbReference type="Gene3D" id="3.90.25.10">
    <property type="entry name" value="UDP-galactose 4-epimerase, domain 1"/>
    <property type="match status" value="1"/>
</dbReference>
<evidence type="ECO:0000313" key="4">
    <source>
        <dbReference type="EMBL" id="RDK84801.1"/>
    </source>
</evidence>
<comment type="similarity">
    <text evidence="1">Belongs to the NAD(P)-dependent epimerase/dehydratase family.</text>
</comment>
<sequence>MLKKNGNLNTQQTTTLNLLKHVYKTKYHSGDLSDYSFLVTGGAGFIGSNLVAYLLKYNAKRVRVLDNFATGFRENLSAFQSNPAFELVEGDIRDLETCKRAMEGIDYVSHQAALGSVPRSINDPITSNDVNVSGFLNMLVAQKESDTVKRLVYAASSSTYGDSKNLPKVEDTIGKPLSPYAVTKLVNELYADVFYKTYQTQTIGLRYFNVFGPNQSPTGAYAAVIPLFMQALKDGKSPTIHGDGEQTRDFTFVENAVQANIKALFAGDKAVNEVFNVAFGERISLNTLWENLQQISDKKLKATYGPPRKGDVRDSLANIDKARGLIGYDPLFSVKDGLLLTWEQFSKNVY</sequence>
<keyword evidence="5" id="KW-1185">Reference proteome</keyword>
<dbReference type="SUPFAM" id="SSF51735">
    <property type="entry name" value="NAD(P)-binding Rossmann-fold domains"/>
    <property type="match status" value="1"/>
</dbReference>
<dbReference type="PANTHER" id="PTHR43000">
    <property type="entry name" value="DTDP-D-GLUCOSE 4,6-DEHYDRATASE-RELATED"/>
    <property type="match status" value="1"/>
</dbReference>